<dbReference type="GO" id="GO:0005524">
    <property type="term" value="F:ATP binding"/>
    <property type="evidence" value="ECO:0007669"/>
    <property type="project" value="UniProtKB-KW"/>
</dbReference>
<dbReference type="Pfam" id="PF01740">
    <property type="entry name" value="STAS"/>
    <property type="match status" value="1"/>
</dbReference>
<dbReference type="InterPro" id="IPR002645">
    <property type="entry name" value="STAS_dom"/>
</dbReference>
<dbReference type="PANTHER" id="PTHR35526:SF3">
    <property type="entry name" value="ANTI-SIGMA-F FACTOR RSBW"/>
    <property type="match status" value="1"/>
</dbReference>
<organism evidence="3 4">
    <name type="scientific">Plantactinospora siamensis</name>
    <dbReference type="NCBI Taxonomy" id="555372"/>
    <lineage>
        <taxon>Bacteria</taxon>
        <taxon>Bacillati</taxon>
        <taxon>Actinomycetota</taxon>
        <taxon>Actinomycetes</taxon>
        <taxon>Micromonosporales</taxon>
        <taxon>Micromonosporaceae</taxon>
        <taxon>Plantactinospora</taxon>
    </lineage>
</organism>
<dbReference type="InterPro" id="IPR036890">
    <property type="entry name" value="HATPase_C_sf"/>
</dbReference>
<dbReference type="PROSITE" id="PS50801">
    <property type="entry name" value="STAS"/>
    <property type="match status" value="1"/>
</dbReference>
<keyword evidence="1" id="KW-0723">Serine/threonine-protein kinase</keyword>
<feature type="domain" description="STAS" evidence="2">
    <location>
        <begin position="17"/>
        <end position="70"/>
    </location>
</feature>
<proteinExistence type="predicted"/>
<keyword evidence="3" id="KW-0547">Nucleotide-binding</keyword>
<dbReference type="Gene3D" id="3.30.565.10">
    <property type="entry name" value="Histidine kinase-like ATPase, C-terminal domain"/>
    <property type="match status" value="1"/>
</dbReference>
<evidence type="ECO:0000313" key="4">
    <source>
        <dbReference type="Proteomes" id="UP001589894"/>
    </source>
</evidence>
<gene>
    <name evidence="3" type="ORF">ACFFHU_14695</name>
</gene>
<protein>
    <submittedName>
        <fullName evidence="3">ATP-binding protein</fullName>
    </submittedName>
</protein>
<dbReference type="CDD" id="cd16936">
    <property type="entry name" value="HATPase_RsbW-like"/>
    <property type="match status" value="1"/>
</dbReference>
<name>A0ABV6NX77_9ACTN</name>
<keyword evidence="1" id="KW-0418">Kinase</keyword>
<reference evidence="3 4" key="1">
    <citation type="submission" date="2024-09" db="EMBL/GenBank/DDBJ databases">
        <authorList>
            <person name="Sun Q."/>
            <person name="Mori K."/>
        </authorList>
    </citation>
    <scope>NUCLEOTIDE SEQUENCE [LARGE SCALE GENOMIC DNA]</scope>
    <source>
        <strain evidence="3 4">TBRC 2205</strain>
    </source>
</reference>
<sequence length="244" mass="25763">MPTDVRCLLATTEPYPVLRLVGTLDGPTVDRLRVSLLTCLADQAGTVIVDVSDLAVADPAGLAVFPEVSRAAVDWPVGELLIYAPAGSPAEWRDGDVPVSDSLDEAYRRLDATAGPRLNARLEPAVGAARRARQLVTDGCGRWDVPELAGSACIAITEMVNNVVVHAQTPMTVRLGLRDGALHVAVRDWSLAPAVFSGLAPTTSAGGRGLLLIDTVARRWGASELADGKVVWAALYPEDEAHTN</sequence>
<dbReference type="EMBL" id="JBHLUE010000011">
    <property type="protein sequence ID" value="MFC0565378.1"/>
    <property type="molecule type" value="Genomic_DNA"/>
</dbReference>
<dbReference type="RefSeq" id="WP_377339136.1">
    <property type="nucleotide sequence ID" value="NZ_JBHLUE010000011.1"/>
</dbReference>
<accession>A0ABV6NX77</accession>
<dbReference type="PANTHER" id="PTHR35526">
    <property type="entry name" value="ANTI-SIGMA-F FACTOR RSBW-RELATED"/>
    <property type="match status" value="1"/>
</dbReference>
<dbReference type="Pfam" id="PF13581">
    <property type="entry name" value="HATPase_c_2"/>
    <property type="match status" value="1"/>
</dbReference>
<dbReference type="SUPFAM" id="SSF52091">
    <property type="entry name" value="SpoIIaa-like"/>
    <property type="match status" value="1"/>
</dbReference>
<keyword evidence="4" id="KW-1185">Reference proteome</keyword>
<keyword evidence="1" id="KW-0808">Transferase</keyword>
<evidence type="ECO:0000256" key="1">
    <source>
        <dbReference type="ARBA" id="ARBA00022527"/>
    </source>
</evidence>
<keyword evidence="3" id="KW-0067">ATP-binding</keyword>
<comment type="caution">
    <text evidence="3">The sequence shown here is derived from an EMBL/GenBank/DDBJ whole genome shotgun (WGS) entry which is preliminary data.</text>
</comment>
<dbReference type="InterPro" id="IPR036513">
    <property type="entry name" value="STAS_dom_sf"/>
</dbReference>
<dbReference type="Proteomes" id="UP001589894">
    <property type="component" value="Unassembled WGS sequence"/>
</dbReference>
<dbReference type="Gene3D" id="3.30.750.24">
    <property type="entry name" value="STAS domain"/>
    <property type="match status" value="1"/>
</dbReference>
<dbReference type="InterPro" id="IPR003594">
    <property type="entry name" value="HATPase_dom"/>
</dbReference>
<evidence type="ECO:0000313" key="3">
    <source>
        <dbReference type="EMBL" id="MFC0565378.1"/>
    </source>
</evidence>
<dbReference type="InterPro" id="IPR050267">
    <property type="entry name" value="Anti-sigma-factor_SerPK"/>
</dbReference>
<evidence type="ECO:0000259" key="2">
    <source>
        <dbReference type="PROSITE" id="PS50801"/>
    </source>
</evidence>